<protein>
    <submittedName>
        <fullName evidence="1">Uncharacterized protein</fullName>
    </submittedName>
</protein>
<dbReference type="AlphaFoldDB" id="X1BQV3"/>
<organism evidence="1">
    <name type="scientific">marine sediment metagenome</name>
    <dbReference type="NCBI Taxonomy" id="412755"/>
    <lineage>
        <taxon>unclassified sequences</taxon>
        <taxon>metagenomes</taxon>
        <taxon>ecological metagenomes</taxon>
    </lineage>
</organism>
<sequence length="138" mass="15435">MKIDPGKVYNMPLVAGALFEIADRPRYAYEHVENLILQYESDPDAIQEVLPECYQVGKEPIVTLAFSHNDGVEFIAGRGYRIATVMVAARFEGQVDHEEGNYIVVMFEDDTLPIIGGREHLGVPKIFADISPIKTLPE</sequence>
<dbReference type="InterPro" id="IPR010451">
    <property type="entry name" value="Acetoacetate_decarboxylase"/>
</dbReference>
<dbReference type="Pfam" id="PF06314">
    <property type="entry name" value="ADC"/>
    <property type="match status" value="1"/>
</dbReference>
<dbReference type="EMBL" id="BART01026543">
    <property type="protein sequence ID" value="GAG98144.1"/>
    <property type="molecule type" value="Genomic_DNA"/>
</dbReference>
<dbReference type="GO" id="GO:0016829">
    <property type="term" value="F:lyase activity"/>
    <property type="evidence" value="ECO:0007669"/>
    <property type="project" value="InterPro"/>
</dbReference>
<feature type="non-terminal residue" evidence="1">
    <location>
        <position position="138"/>
    </location>
</feature>
<dbReference type="InterPro" id="IPR023375">
    <property type="entry name" value="ADC_dom_sf"/>
</dbReference>
<dbReference type="Gene3D" id="2.40.400.10">
    <property type="entry name" value="Acetoacetate decarboxylase-like"/>
    <property type="match status" value="1"/>
</dbReference>
<accession>X1BQV3</accession>
<comment type="caution">
    <text evidence="1">The sequence shown here is derived from an EMBL/GenBank/DDBJ whole genome shotgun (WGS) entry which is preliminary data.</text>
</comment>
<reference evidence="1" key="1">
    <citation type="journal article" date="2014" name="Front. Microbiol.">
        <title>High frequency of phylogenetically diverse reductive dehalogenase-homologous genes in deep subseafloor sedimentary metagenomes.</title>
        <authorList>
            <person name="Kawai M."/>
            <person name="Futagami T."/>
            <person name="Toyoda A."/>
            <person name="Takaki Y."/>
            <person name="Nishi S."/>
            <person name="Hori S."/>
            <person name="Arai W."/>
            <person name="Tsubouchi T."/>
            <person name="Morono Y."/>
            <person name="Uchiyama I."/>
            <person name="Ito T."/>
            <person name="Fujiyama A."/>
            <person name="Inagaki F."/>
            <person name="Takami H."/>
        </authorList>
    </citation>
    <scope>NUCLEOTIDE SEQUENCE</scope>
    <source>
        <strain evidence="1">Expedition CK06-06</strain>
    </source>
</reference>
<name>X1BQV3_9ZZZZ</name>
<gene>
    <name evidence="1" type="ORF">S01H4_47309</name>
</gene>
<evidence type="ECO:0000313" key="1">
    <source>
        <dbReference type="EMBL" id="GAG98144.1"/>
    </source>
</evidence>
<dbReference type="SUPFAM" id="SSF160104">
    <property type="entry name" value="Acetoacetate decarboxylase-like"/>
    <property type="match status" value="1"/>
</dbReference>
<proteinExistence type="predicted"/>